<evidence type="ECO:0000256" key="6">
    <source>
        <dbReference type="SAM" id="Phobius"/>
    </source>
</evidence>
<dbReference type="AlphaFoldDB" id="A0A1X4XYP6"/>
<evidence type="ECO:0000256" key="4">
    <source>
        <dbReference type="ARBA" id="ARBA00022989"/>
    </source>
</evidence>
<evidence type="ECO:0000313" key="8">
    <source>
        <dbReference type="Proteomes" id="UP000194141"/>
    </source>
</evidence>
<dbReference type="EMBL" id="MDSU01000011">
    <property type="protein sequence ID" value="OSS42649.1"/>
    <property type="molecule type" value="Genomic_DNA"/>
</dbReference>
<keyword evidence="8" id="KW-1185">Reference proteome</keyword>
<sequence>MYGFIAFFGIAPFLKSEFVMSIFWLGASIILFILGIYTLLHYKKTFSVSAQCDIIKNLKVSFITGFSLAVTNPMMIFWWLAVYQIQKDIGLIVSFNTIEKVIFLLAGGLGIASYLVTLTFILKWAKKFLSEKIEKRINIGLGIALLVFGLYFLIRSLHVLI</sequence>
<feature type="transmembrane region" description="Helical" evidence="6">
    <location>
        <begin position="101"/>
        <end position="125"/>
    </location>
</feature>
<evidence type="ECO:0000256" key="1">
    <source>
        <dbReference type="ARBA" id="ARBA00004651"/>
    </source>
</evidence>
<dbReference type="GO" id="GO:0005886">
    <property type="term" value="C:plasma membrane"/>
    <property type="evidence" value="ECO:0007669"/>
    <property type="project" value="UniProtKB-SubCell"/>
</dbReference>
<keyword evidence="4 6" id="KW-1133">Transmembrane helix</keyword>
<accession>A0A1X4XYP6</accession>
<comment type="subcellular location">
    <subcellularLocation>
        <location evidence="1">Cell membrane</location>
        <topology evidence="1">Multi-pass membrane protein</topology>
    </subcellularLocation>
</comment>
<evidence type="ECO:0000313" key="7">
    <source>
        <dbReference type="EMBL" id="OSS42649.1"/>
    </source>
</evidence>
<name>A0A1X4XYP6_9BACT</name>
<dbReference type="InterPro" id="IPR001123">
    <property type="entry name" value="LeuE-type"/>
</dbReference>
<protein>
    <submittedName>
        <fullName evidence="7">Transporter, LysE family</fullName>
    </submittedName>
</protein>
<evidence type="ECO:0000256" key="5">
    <source>
        <dbReference type="ARBA" id="ARBA00023136"/>
    </source>
</evidence>
<evidence type="ECO:0000256" key="3">
    <source>
        <dbReference type="ARBA" id="ARBA00022692"/>
    </source>
</evidence>
<evidence type="ECO:0000256" key="2">
    <source>
        <dbReference type="ARBA" id="ARBA00022475"/>
    </source>
</evidence>
<keyword evidence="5 6" id="KW-0472">Membrane</keyword>
<reference evidence="7 8" key="1">
    <citation type="journal article" date="2017" name="Front. Microbiol.">
        <title>Genome Sequence of Desulfurella amilsii Strain TR1 and Comparative Genomics of Desulfurellaceae Family.</title>
        <authorList>
            <person name="Florentino A.P."/>
            <person name="Stams A.J."/>
            <person name="Sanchez-Andrea I."/>
        </authorList>
    </citation>
    <scope>NUCLEOTIDE SEQUENCE [LARGE SCALE GENOMIC DNA]</scope>
    <source>
        <strain evidence="7 8">TR1</strain>
    </source>
</reference>
<proteinExistence type="predicted"/>
<keyword evidence="2" id="KW-1003">Cell membrane</keyword>
<dbReference type="GO" id="GO:0006865">
    <property type="term" value="P:amino acid transport"/>
    <property type="evidence" value="ECO:0007669"/>
    <property type="project" value="InterPro"/>
</dbReference>
<organism evidence="7 8">
    <name type="scientific">Desulfurella amilsii</name>
    <dbReference type="NCBI Taxonomy" id="1562698"/>
    <lineage>
        <taxon>Bacteria</taxon>
        <taxon>Pseudomonadati</taxon>
        <taxon>Campylobacterota</taxon>
        <taxon>Desulfurellia</taxon>
        <taxon>Desulfurellales</taxon>
        <taxon>Desulfurellaceae</taxon>
        <taxon>Desulfurella</taxon>
    </lineage>
</organism>
<dbReference type="Proteomes" id="UP000194141">
    <property type="component" value="Unassembled WGS sequence"/>
</dbReference>
<dbReference type="Pfam" id="PF01810">
    <property type="entry name" value="LysE"/>
    <property type="match status" value="1"/>
</dbReference>
<feature type="transmembrane region" description="Helical" evidence="6">
    <location>
        <begin position="60"/>
        <end position="81"/>
    </location>
</feature>
<keyword evidence="3 6" id="KW-0812">Transmembrane</keyword>
<feature type="transmembrane region" description="Helical" evidence="6">
    <location>
        <begin position="137"/>
        <end position="154"/>
    </location>
</feature>
<comment type="caution">
    <text evidence="7">The sequence shown here is derived from an EMBL/GenBank/DDBJ whole genome shotgun (WGS) entry which is preliminary data.</text>
</comment>
<feature type="transmembrane region" description="Helical" evidence="6">
    <location>
        <begin position="18"/>
        <end position="40"/>
    </location>
</feature>
<gene>
    <name evidence="7" type="ORF">DESAMIL20_533</name>
</gene>